<proteinExistence type="predicted"/>
<dbReference type="Proteomes" id="UP000536534">
    <property type="component" value="Unassembled WGS sequence"/>
</dbReference>
<dbReference type="InterPro" id="IPR000700">
    <property type="entry name" value="PAS-assoc_C"/>
</dbReference>
<accession>A0A7X7LTD0</accession>
<dbReference type="Gene3D" id="3.30.450.20">
    <property type="entry name" value="PAS domain"/>
    <property type="match status" value="1"/>
</dbReference>
<evidence type="ECO:0000313" key="8">
    <source>
        <dbReference type="Proteomes" id="UP000536534"/>
    </source>
</evidence>
<dbReference type="InterPro" id="IPR000014">
    <property type="entry name" value="PAS"/>
</dbReference>
<dbReference type="InterPro" id="IPR001789">
    <property type="entry name" value="Sig_transdc_resp-reg_receiver"/>
</dbReference>
<dbReference type="Gene3D" id="3.40.50.2300">
    <property type="match status" value="1"/>
</dbReference>
<dbReference type="SMART" id="SM00267">
    <property type="entry name" value="GGDEF"/>
    <property type="match status" value="1"/>
</dbReference>
<dbReference type="Pfam" id="PF00990">
    <property type="entry name" value="GGDEF"/>
    <property type="match status" value="1"/>
</dbReference>
<dbReference type="AlphaFoldDB" id="A0A7X7LTD0"/>
<protein>
    <submittedName>
        <fullName evidence="7">EAL domain-containing protein</fullName>
    </submittedName>
</protein>
<dbReference type="SMART" id="SM00091">
    <property type="entry name" value="PAS"/>
    <property type="match status" value="1"/>
</dbReference>
<keyword evidence="1" id="KW-0597">Phosphoprotein</keyword>
<dbReference type="EMBL" id="JAAYYV010000022">
    <property type="protein sequence ID" value="NLF52965.1"/>
    <property type="molecule type" value="Genomic_DNA"/>
</dbReference>
<dbReference type="PANTHER" id="PTHR44757">
    <property type="entry name" value="DIGUANYLATE CYCLASE DGCP"/>
    <property type="match status" value="1"/>
</dbReference>
<dbReference type="CDD" id="cd01949">
    <property type="entry name" value="GGDEF"/>
    <property type="match status" value="1"/>
</dbReference>
<name>A0A7X7LTD0_9RHOO</name>
<dbReference type="Gene3D" id="3.20.20.450">
    <property type="entry name" value="EAL domain"/>
    <property type="match status" value="1"/>
</dbReference>
<evidence type="ECO:0000259" key="4">
    <source>
        <dbReference type="PROSITE" id="PS50113"/>
    </source>
</evidence>
<dbReference type="InterPro" id="IPR000160">
    <property type="entry name" value="GGDEF_dom"/>
</dbReference>
<dbReference type="SUPFAM" id="SSF55785">
    <property type="entry name" value="PYP-like sensor domain (PAS domain)"/>
    <property type="match status" value="1"/>
</dbReference>
<sequence length="721" mass="79742">MAIPGEQPFHPSGGRSTHAVTPCDILIVDDDPALCRTFPRVLGRPGRRFDECASVGEAILRLERQRYDLVLLDYRLPDATGLSVLEWLTGRAREEAVILISGEDTTDAVIGALRGGADDYVRKPYSVAHLQRVVDNALHKAALEAANRAMSQRLKASEQLHRYLVEISPDLIFTLDAEGRFTYLNPRVSALLGYDRQSLMKQPFASIVAAEDLERFEAQLSRPGRSFTLELRLQRRHEDADRRLGDGVTVSLTAIPMEHVDGPLGPASGLYGVARDISERKRAEAIISFQAYHDQLTHLPNRALFKDRLELAIAQARRRGGMLAVMFADVDRFKLVNDSYGHAEGDALLRGIASRLSESLRRGDTLARLGGDEFTILLPDVERPDDVESVARKIIATLGAPFKLSRADFRATVSIGIALFPRDGDSAEDLIRHADIAMYRVKRSGKNAFRFFEPELNSHHHDRIRLENELRLAFERDELELHYQPQVSLSRKEIVGVEALLRWTHPALGSIPPSTFIPVAEEIGLIGEISAWVMECACRQLAEWRAAGHTALRMSLNLSPHDFGHRDIVDTVIDCVRRHDLPPAQIELEITESLMMNDSDGVAAKVRALRDAGLSVAIDDFGVGYSALAYLQKFPVSTIKIDRSFVRELNGQAGNPIISAITGIARGFGLCMVAEGVEEVGQVETLGDLGCDVMQGYLFARPAAAEQVGRWLDGGMEAMAD</sequence>
<dbReference type="CDD" id="cd00156">
    <property type="entry name" value="REC"/>
    <property type="match status" value="1"/>
</dbReference>
<dbReference type="InterPro" id="IPR013656">
    <property type="entry name" value="PAS_4"/>
</dbReference>
<feature type="domain" description="Response regulatory" evidence="2">
    <location>
        <begin position="24"/>
        <end position="138"/>
    </location>
</feature>
<dbReference type="NCBIfam" id="TIGR00229">
    <property type="entry name" value="sensory_box"/>
    <property type="match status" value="1"/>
</dbReference>
<dbReference type="CDD" id="cd01948">
    <property type="entry name" value="EAL"/>
    <property type="match status" value="1"/>
</dbReference>
<dbReference type="GO" id="GO:0003824">
    <property type="term" value="F:catalytic activity"/>
    <property type="evidence" value="ECO:0007669"/>
    <property type="project" value="UniProtKB-ARBA"/>
</dbReference>
<dbReference type="SUPFAM" id="SSF141868">
    <property type="entry name" value="EAL domain-like"/>
    <property type="match status" value="1"/>
</dbReference>
<dbReference type="InterPro" id="IPR029787">
    <property type="entry name" value="Nucleotide_cyclase"/>
</dbReference>
<reference evidence="7 8" key="1">
    <citation type="journal article" date="2020" name="Biotechnol. Biofuels">
        <title>New insights from the biogas microbiome by comprehensive genome-resolved metagenomics of nearly 1600 species originating from multiple anaerobic digesters.</title>
        <authorList>
            <person name="Campanaro S."/>
            <person name="Treu L."/>
            <person name="Rodriguez-R L.M."/>
            <person name="Kovalovszki A."/>
            <person name="Ziels R.M."/>
            <person name="Maus I."/>
            <person name="Zhu X."/>
            <person name="Kougias P.G."/>
            <person name="Basile A."/>
            <person name="Luo G."/>
            <person name="Schluter A."/>
            <person name="Konstantinidis K.T."/>
            <person name="Angelidaki I."/>
        </authorList>
    </citation>
    <scope>NUCLEOTIDE SEQUENCE [LARGE SCALE GENOMIC DNA]</scope>
    <source>
        <strain evidence="7">AS06rmzACSIP_256</strain>
    </source>
</reference>
<feature type="modified residue" description="4-aspartylphosphate" evidence="1">
    <location>
        <position position="73"/>
    </location>
</feature>
<dbReference type="SMART" id="SM00448">
    <property type="entry name" value="REC"/>
    <property type="match status" value="1"/>
</dbReference>
<dbReference type="Pfam" id="PF08448">
    <property type="entry name" value="PAS_4"/>
    <property type="match status" value="1"/>
</dbReference>
<dbReference type="PANTHER" id="PTHR44757:SF2">
    <property type="entry name" value="BIOFILM ARCHITECTURE MAINTENANCE PROTEIN MBAA"/>
    <property type="match status" value="1"/>
</dbReference>
<dbReference type="GO" id="GO:0000160">
    <property type="term" value="P:phosphorelay signal transduction system"/>
    <property type="evidence" value="ECO:0007669"/>
    <property type="project" value="InterPro"/>
</dbReference>
<dbReference type="Gene3D" id="3.30.70.270">
    <property type="match status" value="1"/>
</dbReference>
<dbReference type="FunFam" id="3.30.70.270:FF:000001">
    <property type="entry name" value="Diguanylate cyclase domain protein"/>
    <property type="match status" value="1"/>
</dbReference>
<dbReference type="Pfam" id="PF00072">
    <property type="entry name" value="Response_reg"/>
    <property type="match status" value="1"/>
</dbReference>
<dbReference type="InterPro" id="IPR043128">
    <property type="entry name" value="Rev_trsase/Diguanyl_cyclase"/>
</dbReference>
<comment type="caution">
    <text evidence="7">The sequence shown here is derived from an EMBL/GenBank/DDBJ whole genome shotgun (WGS) entry which is preliminary data.</text>
</comment>
<dbReference type="SUPFAM" id="SSF52172">
    <property type="entry name" value="CheY-like"/>
    <property type="match status" value="1"/>
</dbReference>
<dbReference type="PROSITE" id="PS50113">
    <property type="entry name" value="PAC"/>
    <property type="match status" value="1"/>
</dbReference>
<evidence type="ECO:0000259" key="3">
    <source>
        <dbReference type="PROSITE" id="PS50112"/>
    </source>
</evidence>
<evidence type="ECO:0000259" key="6">
    <source>
        <dbReference type="PROSITE" id="PS50887"/>
    </source>
</evidence>
<dbReference type="NCBIfam" id="TIGR00254">
    <property type="entry name" value="GGDEF"/>
    <property type="match status" value="1"/>
</dbReference>
<dbReference type="InterPro" id="IPR011006">
    <property type="entry name" value="CheY-like_superfamily"/>
</dbReference>
<evidence type="ECO:0000259" key="2">
    <source>
        <dbReference type="PROSITE" id="PS50110"/>
    </source>
</evidence>
<feature type="domain" description="PAC" evidence="4">
    <location>
        <begin position="227"/>
        <end position="289"/>
    </location>
</feature>
<evidence type="ECO:0000313" key="7">
    <source>
        <dbReference type="EMBL" id="NLF52965.1"/>
    </source>
</evidence>
<dbReference type="SUPFAM" id="SSF55073">
    <property type="entry name" value="Nucleotide cyclase"/>
    <property type="match status" value="1"/>
</dbReference>
<gene>
    <name evidence="7" type="ORF">GX576_00910</name>
</gene>
<dbReference type="PROSITE" id="PS50883">
    <property type="entry name" value="EAL"/>
    <property type="match status" value="1"/>
</dbReference>
<dbReference type="PROSITE" id="PS50110">
    <property type="entry name" value="RESPONSE_REGULATORY"/>
    <property type="match status" value="1"/>
</dbReference>
<dbReference type="RefSeq" id="WP_068808842.1">
    <property type="nucleotide sequence ID" value="NZ_MBFM01000004.1"/>
</dbReference>
<feature type="domain" description="EAL" evidence="5">
    <location>
        <begin position="463"/>
        <end position="716"/>
    </location>
</feature>
<feature type="domain" description="GGDEF" evidence="6">
    <location>
        <begin position="321"/>
        <end position="454"/>
    </location>
</feature>
<dbReference type="OrthoDB" id="9813903at2"/>
<dbReference type="SMART" id="SM00052">
    <property type="entry name" value="EAL"/>
    <property type="match status" value="1"/>
</dbReference>
<dbReference type="PROSITE" id="PS50887">
    <property type="entry name" value="GGDEF"/>
    <property type="match status" value="1"/>
</dbReference>
<dbReference type="InterPro" id="IPR035965">
    <property type="entry name" value="PAS-like_dom_sf"/>
</dbReference>
<evidence type="ECO:0000256" key="1">
    <source>
        <dbReference type="PROSITE-ProRule" id="PRU00169"/>
    </source>
</evidence>
<dbReference type="InterPro" id="IPR001633">
    <property type="entry name" value="EAL_dom"/>
</dbReference>
<dbReference type="InterPro" id="IPR052155">
    <property type="entry name" value="Biofilm_reg_signaling"/>
</dbReference>
<organism evidence="7 8">
    <name type="scientific">Thauera phenolivorans</name>
    <dbReference type="NCBI Taxonomy" id="1792543"/>
    <lineage>
        <taxon>Bacteria</taxon>
        <taxon>Pseudomonadati</taxon>
        <taxon>Pseudomonadota</taxon>
        <taxon>Betaproteobacteria</taxon>
        <taxon>Rhodocyclales</taxon>
        <taxon>Zoogloeaceae</taxon>
        <taxon>Thauera</taxon>
    </lineage>
</organism>
<dbReference type="PROSITE" id="PS50112">
    <property type="entry name" value="PAS"/>
    <property type="match status" value="1"/>
</dbReference>
<dbReference type="Pfam" id="PF00563">
    <property type="entry name" value="EAL"/>
    <property type="match status" value="1"/>
</dbReference>
<dbReference type="CDD" id="cd00130">
    <property type="entry name" value="PAS"/>
    <property type="match status" value="1"/>
</dbReference>
<dbReference type="InterPro" id="IPR035919">
    <property type="entry name" value="EAL_sf"/>
</dbReference>
<evidence type="ECO:0000259" key="5">
    <source>
        <dbReference type="PROSITE" id="PS50883"/>
    </source>
</evidence>
<feature type="domain" description="PAS" evidence="3">
    <location>
        <begin position="157"/>
        <end position="222"/>
    </location>
</feature>